<dbReference type="Gene3D" id="3.30.310.110">
    <property type="entry name" value="XisI-like"/>
    <property type="match status" value="1"/>
</dbReference>
<dbReference type="EMBL" id="JADQBC010000020">
    <property type="protein sequence ID" value="MBR8827132.1"/>
    <property type="molecule type" value="Genomic_DNA"/>
</dbReference>
<proteinExistence type="predicted"/>
<dbReference type="SUPFAM" id="SSF143847">
    <property type="entry name" value="XisI-like"/>
    <property type="match status" value="1"/>
</dbReference>
<evidence type="ECO:0000313" key="1">
    <source>
        <dbReference type="EMBL" id="MBR8827132.1"/>
    </source>
</evidence>
<comment type="caution">
    <text evidence="1">The sequence shown here is derived from an EMBL/GenBank/DDBJ whole genome shotgun (WGS) entry which is preliminary data.</text>
</comment>
<dbReference type="AlphaFoldDB" id="A0A941GSA7"/>
<reference evidence="1" key="1">
    <citation type="submission" date="2021-02" db="EMBL/GenBank/DDBJ databases">
        <title>Metagenome analyses of Stigonema ocellatum DSM 106950, Chlorogloea purpurea SAG 13.99 and Gomphosphaeria aponina DSM 107014.</title>
        <authorList>
            <person name="Marter P."/>
            <person name="Huang S."/>
        </authorList>
    </citation>
    <scope>NUCLEOTIDE SEQUENCE</scope>
    <source>
        <strain evidence="1">JP213</strain>
    </source>
</reference>
<dbReference type="Proteomes" id="UP000767446">
    <property type="component" value="Unassembled WGS sequence"/>
</dbReference>
<name>A0A941GSA7_9CHRO</name>
<accession>A0A941GSA7</accession>
<dbReference type="InterPro" id="IPR014968">
    <property type="entry name" value="XisI"/>
</dbReference>
<dbReference type="InterPro" id="IPR035943">
    <property type="entry name" value="XisI-like_sf"/>
</dbReference>
<protein>
    <submittedName>
        <fullName evidence="1">XisI protein</fullName>
    </submittedName>
</protein>
<organism evidence="1 2">
    <name type="scientific">Gomphosphaeria aponina SAG 52.96 = DSM 107014</name>
    <dbReference type="NCBI Taxonomy" id="1521640"/>
    <lineage>
        <taxon>Bacteria</taxon>
        <taxon>Bacillati</taxon>
        <taxon>Cyanobacteriota</taxon>
        <taxon>Cyanophyceae</taxon>
        <taxon>Oscillatoriophycideae</taxon>
        <taxon>Chroococcales</taxon>
        <taxon>Gomphosphaeriaceae</taxon>
        <taxon>Gomphosphaeria</taxon>
    </lineage>
</organism>
<gene>
    <name evidence="1" type="ORF">DSM107014_04370</name>
</gene>
<evidence type="ECO:0000313" key="2">
    <source>
        <dbReference type="Proteomes" id="UP000767446"/>
    </source>
</evidence>
<dbReference type="Pfam" id="PF08869">
    <property type="entry name" value="XisI"/>
    <property type="match status" value="1"/>
</dbReference>
<dbReference type="CDD" id="cd16382">
    <property type="entry name" value="XisI-like"/>
    <property type="match status" value="1"/>
</dbReference>
<sequence length="113" mass="13130">MDTLKLDRIRLIIENILSEYAQVPYAYGNIKTEIVFDRTNDRYLLVNVGWDLERRIHGCLIHIDIIEDKIWIQRDGTEEGIADELEKAGIPKDKIVLGFRPPEVRQYTGYAVA</sequence>